<dbReference type="PANTHER" id="PTHR12145:SF36">
    <property type="entry name" value="MANNAN ENDO-1,6-ALPHA-MANNOSIDASE DCW1"/>
    <property type="match status" value="1"/>
</dbReference>
<keyword evidence="15" id="KW-1185">Reference proteome</keyword>
<dbReference type="PIRSF" id="PIRSF016302">
    <property type="entry name" value="Man_a_manosd"/>
    <property type="match status" value="1"/>
</dbReference>
<proteinExistence type="inferred from homology"/>
<sequence length="477" mass="52036">MRLFSSTSRSPAQTWLSLLSIASLTVQTLADPGMDFNPDDPKSIKAAAKKAAQGMVSFYNGDDPGGIPGVMPGPYYWWLGGAMFNTLIDYWYFTKDSTWNDMVMRGMMHQTGENNDFKPTNQSNDLGNDDQAFWAMAALNAAETNFPNPPKDQPQWLALAQAVFNEQAFDWDKRDDTCGGGLMWQLFEYNPGFNYKNSISNGCFFNIASRLAAYTGNKTYADWAEKTWNWMSDVGLLTDDYTFLDGAYTKNNENCTQKNDLQWSYNAGIFLYGSGMMYKFYENDSKKQEIWQNRTTGVLKGLKDIFFNKDGIISEVACEPVNTCNNDEQSFKAYTTRYMAATVQVANFTSDTILPLLRSSAIAAAKQCSGPDNACGLEWTKGSNYDGMKGPGEQMSAVEVFLSNLVKSDPPPPPADNNTGSSHGDPGAGDTSGGGGSKGPSLKPPSAITTGDKAGAGILTAVVLIGVIGMTGWVMIA</sequence>
<feature type="region of interest" description="Disordered" evidence="11">
    <location>
        <begin position="405"/>
        <end position="450"/>
    </location>
</feature>
<dbReference type="VEuPathDB" id="FungiDB:AAP_05316"/>
<name>A0A162IEA6_9EURO</name>
<feature type="signal peptide" evidence="13">
    <location>
        <begin position="1"/>
        <end position="30"/>
    </location>
</feature>
<comment type="caution">
    <text evidence="14">The sequence shown here is derived from an EMBL/GenBank/DDBJ whole genome shotgun (WGS) entry which is preliminary data.</text>
</comment>
<keyword evidence="9 10" id="KW-0326">Glycosidase</keyword>
<protein>
    <recommendedName>
        <fullName evidence="4 10">Mannan endo-1,6-alpha-mannosidase</fullName>
        <ecNumber evidence="4 10">3.2.1.101</ecNumber>
    </recommendedName>
</protein>
<dbReference type="GO" id="GO:0012505">
    <property type="term" value="C:endomembrane system"/>
    <property type="evidence" value="ECO:0007669"/>
    <property type="project" value="UniProtKB-SubCell"/>
</dbReference>
<feature type="transmembrane region" description="Helical" evidence="12">
    <location>
        <begin position="456"/>
        <end position="476"/>
    </location>
</feature>
<feature type="chain" id="PRO_5007835367" description="Mannan endo-1,6-alpha-mannosidase" evidence="13">
    <location>
        <begin position="31"/>
        <end position="477"/>
    </location>
</feature>
<keyword evidence="12" id="KW-1133">Transmembrane helix</keyword>
<dbReference type="AlphaFoldDB" id="A0A162IEA6"/>
<organism evidence="14 15">
    <name type="scientific">Ascosphaera apis ARSEF 7405</name>
    <dbReference type="NCBI Taxonomy" id="392613"/>
    <lineage>
        <taxon>Eukaryota</taxon>
        <taxon>Fungi</taxon>
        <taxon>Dikarya</taxon>
        <taxon>Ascomycota</taxon>
        <taxon>Pezizomycotina</taxon>
        <taxon>Eurotiomycetes</taxon>
        <taxon>Eurotiomycetidae</taxon>
        <taxon>Onygenales</taxon>
        <taxon>Ascosphaeraceae</taxon>
        <taxon>Ascosphaera</taxon>
    </lineage>
</organism>
<keyword evidence="6 10" id="KW-0378">Hydrolase</keyword>
<comment type="catalytic activity">
    <reaction evidence="1 10">
        <text>Random hydrolysis of (1-&gt;6)-alpha-D-mannosidic linkages in unbranched (1-&gt;6)-mannans.</text>
        <dbReference type="EC" id="3.2.1.101"/>
    </reaction>
</comment>
<keyword evidence="5 13" id="KW-0732">Signal</keyword>
<dbReference type="FunFam" id="1.50.10.20:FF:000006">
    <property type="entry name" value="Mannan endo-1,6-alpha-mannosidase"/>
    <property type="match status" value="1"/>
</dbReference>
<dbReference type="Proteomes" id="UP000242877">
    <property type="component" value="Unassembled WGS sequence"/>
</dbReference>
<accession>A0A162IEA6</accession>
<evidence type="ECO:0000256" key="6">
    <source>
        <dbReference type="ARBA" id="ARBA00022801"/>
    </source>
</evidence>
<evidence type="ECO:0000256" key="12">
    <source>
        <dbReference type="SAM" id="Phobius"/>
    </source>
</evidence>
<dbReference type="GO" id="GO:0016052">
    <property type="term" value="P:carbohydrate catabolic process"/>
    <property type="evidence" value="ECO:0007669"/>
    <property type="project" value="InterPro"/>
</dbReference>
<dbReference type="PANTHER" id="PTHR12145">
    <property type="entry name" value="MANNAN ENDO-1,6-ALPHA-MANNOSIDASE DCW1"/>
    <property type="match status" value="1"/>
</dbReference>
<evidence type="ECO:0000313" key="14">
    <source>
        <dbReference type="EMBL" id="KZZ87832.1"/>
    </source>
</evidence>
<keyword evidence="7 12" id="KW-0472">Membrane</keyword>
<evidence type="ECO:0000256" key="5">
    <source>
        <dbReference type="ARBA" id="ARBA00022729"/>
    </source>
</evidence>
<evidence type="ECO:0000256" key="8">
    <source>
        <dbReference type="ARBA" id="ARBA00023180"/>
    </source>
</evidence>
<keyword evidence="12" id="KW-0812">Transmembrane</keyword>
<feature type="compositionally biased region" description="Gly residues" evidence="11">
    <location>
        <begin position="426"/>
        <end position="438"/>
    </location>
</feature>
<evidence type="ECO:0000256" key="7">
    <source>
        <dbReference type="ARBA" id="ARBA00023136"/>
    </source>
</evidence>
<keyword evidence="8" id="KW-0325">Glycoprotein</keyword>
<evidence type="ECO:0000256" key="13">
    <source>
        <dbReference type="SAM" id="SignalP"/>
    </source>
</evidence>
<dbReference type="OrthoDB" id="4187847at2759"/>
<dbReference type="Pfam" id="PF03663">
    <property type="entry name" value="Glyco_hydro_76"/>
    <property type="match status" value="1"/>
</dbReference>
<reference evidence="14 15" key="1">
    <citation type="journal article" date="2016" name="Genome Biol. Evol.">
        <title>Divergent and convergent evolution of fungal pathogenicity.</title>
        <authorList>
            <person name="Shang Y."/>
            <person name="Xiao G."/>
            <person name="Zheng P."/>
            <person name="Cen K."/>
            <person name="Zhan S."/>
            <person name="Wang C."/>
        </authorList>
    </citation>
    <scope>NUCLEOTIDE SEQUENCE [LARGE SCALE GENOMIC DNA]</scope>
    <source>
        <strain evidence="14 15">ARSEF 7405</strain>
    </source>
</reference>
<dbReference type="InterPro" id="IPR005198">
    <property type="entry name" value="Glyco_hydro_76"/>
</dbReference>
<comment type="similarity">
    <text evidence="3 10">Belongs to the glycosyl hydrolase 76 family.</text>
</comment>
<dbReference type="Gene3D" id="1.50.10.20">
    <property type="match status" value="1"/>
</dbReference>
<dbReference type="InterPro" id="IPR008928">
    <property type="entry name" value="6-hairpin_glycosidase_sf"/>
</dbReference>
<dbReference type="EC" id="3.2.1.101" evidence="4 10"/>
<dbReference type="GO" id="GO:0008496">
    <property type="term" value="F:mannan endo-1,6-alpha-mannosidase activity"/>
    <property type="evidence" value="ECO:0007669"/>
    <property type="project" value="UniProtKB-UniRule"/>
</dbReference>
<evidence type="ECO:0000256" key="10">
    <source>
        <dbReference type="PIRNR" id="PIRNR016302"/>
    </source>
</evidence>
<dbReference type="SUPFAM" id="SSF48208">
    <property type="entry name" value="Six-hairpin glycosidases"/>
    <property type="match status" value="1"/>
</dbReference>
<dbReference type="InterPro" id="IPR014480">
    <property type="entry name" value="Mannan-1_6-alpha_mannosidase"/>
</dbReference>
<gene>
    <name evidence="14" type="ORF">AAP_05316</name>
</gene>
<dbReference type="GO" id="GO:0009272">
    <property type="term" value="P:fungal-type cell wall biogenesis"/>
    <property type="evidence" value="ECO:0007669"/>
    <property type="project" value="TreeGrafter"/>
</dbReference>
<evidence type="ECO:0000256" key="4">
    <source>
        <dbReference type="ARBA" id="ARBA00012350"/>
    </source>
</evidence>
<evidence type="ECO:0000256" key="1">
    <source>
        <dbReference type="ARBA" id="ARBA00001452"/>
    </source>
</evidence>
<evidence type="ECO:0000256" key="9">
    <source>
        <dbReference type="ARBA" id="ARBA00023295"/>
    </source>
</evidence>
<evidence type="ECO:0000256" key="11">
    <source>
        <dbReference type="SAM" id="MobiDB-lite"/>
    </source>
</evidence>
<evidence type="ECO:0000256" key="3">
    <source>
        <dbReference type="ARBA" id="ARBA00009699"/>
    </source>
</evidence>
<evidence type="ECO:0000313" key="15">
    <source>
        <dbReference type="Proteomes" id="UP000242877"/>
    </source>
</evidence>
<evidence type="ECO:0000256" key="2">
    <source>
        <dbReference type="ARBA" id="ARBA00004308"/>
    </source>
</evidence>
<comment type="subcellular location">
    <subcellularLocation>
        <location evidence="2">Endomembrane system</location>
    </subcellularLocation>
</comment>
<dbReference type="EMBL" id="AZGZ01000030">
    <property type="protein sequence ID" value="KZZ87832.1"/>
    <property type="molecule type" value="Genomic_DNA"/>
</dbReference>